<organism evidence="1 2">
    <name type="scientific">Pseudomarimonas arenosa</name>
    <dbReference type="NCBI Taxonomy" id="2774145"/>
    <lineage>
        <taxon>Bacteria</taxon>
        <taxon>Pseudomonadati</taxon>
        <taxon>Pseudomonadota</taxon>
        <taxon>Gammaproteobacteria</taxon>
        <taxon>Lysobacterales</taxon>
        <taxon>Lysobacteraceae</taxon>
        <taxon>Pseudomarimonas</taxon>
    </lineage>
</organism>
<name>A0AAW3ZUL8_9GAMM</name>
<dbReference type="EMBL" id="JACYTR010000086">
    <property type="protein sequence ID" value="MBD8528134.1"/>
    <property type="molecule type" value="Genomic_DNA"/>
</dbReference>
<protein>
    <submittedName>
        <fullName evidence="1">Uncharacterized protein</fullName>
    </submittedName>
</protein>
<gene>
    <name evidence="1" type="ORF">IFO71_20490</name>
</gene>
<dbReference type="Proteomes" id="UP000613768">
    <property type="component" value="Unassembled WGS sequence"/>
</dbReference>
<accession>A0AAW3ZUL8</accession>
<proteinExistence type="predicted"/>
<keyword evidence="2" id="KW-1185">Reference proteome</keyword>
<reference evidence="1 2" key="1">
    <citation type="submission" date="2020-09" db="EMBL/GenBank/DDBJ databases">
        <title>Pseudoxanthomonas sp. CAU 1598 isolated from sand of Yaerae Beach.</title>
        <authorList>
            <person name="Kim W."/>
        </authorList>
    </citation>
    <scope>NUCLEOTIDE SEQUENCE [LARGE SCALE GENOMIC DNA]</scope>
    <source>
        <strain evidence="1 2">CAU 1598</strain>
    </source>
</reference>
<evidence type="ECO:0000313" key="1">
    <source>
        <dbReference type="EMBL" id="MBD8528134.1"/>
    </source>
</evidence>
<evidence type="ECO:0000313" key="2">
    <source>
        <dbReference type="Proteomes" id="UP000613768"/>
    </source>
</evidence>
<comment type="caution">
    <text evidence="1">The sequence shown here is derived from an EMBL/GenBank/DDBJ whole genome shotgun (WGS) entry which is preliminary data.</text>
</comment>
<dbReference type="AlphaFoldDB" id="A0AAW3ZUL8"/>
<sequence>MWRLVVLLAVLNVAQAGPLPDQVFRDGFEDPGPPVSSIPCLAGPVQSAGLGALPAGNRALLTCFELRNDRDFARSELAYGGVPVPRAVDLRDADLARLVLAGPGDVRLPAQFRILSRWGQPQQVDAAARWLQIAVPVDVLANQSTVVALLRYDSAPTAPVDNLAISVDQSGGRWTIDTGLAEFVVDPSNPALFESIALRASPGSALLDPVLSYQAGTAGYGPRLRVGDGSGGELFSAGNELAGSLVVDAAQLREQGSTQVVLTMDGHFDSGDNDALCVVGGVTPYPAWQWSVEARFYRGRRQVDLYYLLRYACSDGFGTSWIDQTGQVLLFEWNLLFNADSANAGSHFYAGSGTIGSVASPGASATRVEQRRGSGDPWRRARVQQGAGTLESAEFFARPQVGMQNDRVLAAIQMPWMRFREPQALVAEGDRLRLQAISEPILIGEGKALWFSARLDLAPASMAQPGSALQAWRDAGYAALERGLLPHAAEWINAGDHWPPLTGSNSSALLSPYLNFLNRHHQQNVSEATCIETSPGVFEGGQWDCAKTYGAQLWPDVQFNEQFDPVVNASPAENSPYHNYWNPSGAELLEFLRSGDPQWVWDFALPQTWLMAQTAALNIGDRDDTIRNGFVVTSTGSGDGLWHRSGFGSDDYNYNRGQHIAFALRPNYPFLERIGRQGRTVIDRYNIPRAQQGTRGQFVNEVRLDRGPMQHFEGLANCAEFVPGSEGQACDTKLREILDELAQDNLASGVICSEDDPASVPCFFGQQFMISSMFYTFLLRLHQNYGDVLHEVDNGSVLRRALVELPLLYRQYGLPVNAGVIDINGQWAEGFDCTRSMDGRTVTGCTPVDIEGANLFFVNRPQIIALLLMSEWLQPDPALCTQARRALNDMFPDPNQLGPLAEYQNGGWWKGADQVLQSLVFAQGLERRCSEAP</sequence>
<dbReference type="RefSeq" id="WP_192031554.1">
    <property type="nucleotide sequence ID" value="NZ_JACYTR010000086.1"/>
</dbReference>